<sequence length="57" mass="6453">MWYARSPEVVHSALMQNLVWLRVPGDIVFALGVLYLGRFALKLLGRRRKEAGAAQRA</sequence>
<evidence type="ECO:0000313" key="3">
    <source>
        <dbReference type="Proteomes" id="UP000275777"/>
    </source>
</evidence>
<keyword evidence="1" id="KW-1133">Transmembrane helix</keyword>
<dbReference type="Proteomes" id="UP000275777">
    <property type="component" value="Chromosome"/>
</dbReference>
<name>A0A447TIF1_CHRVL</name>
<dbReference type="Gene3D" id="1.20.210.10">
    <property type="entry name" value="Cytochrome c oxidase-like, subunit I domain"/>
    <property type="match status" value="1"/>
</dbReference>
<protein>
    <submittedName>
        <fullName evidence="2">Nitric oxide reductase large subunit</fullName>
    </submittedName>
</protein>
<dbReference type="InterPro" id="IPR036927">
    <property type="entry name" value="Cyt_c_oxase-like_su1_sf"/>
</dbReference>
<keyword evidence="1" id="KW-0812">Transmembrane</keyword>
<accession>A0A447TIF1</accession>
<gene>
    <name evidence="2" type="ORF">NCTC9695_05102</name>
</gene>
<proteinExistence type="predicted"/>
<dbReference type="EMBL" id="LR134182">
    <property type="protein sequence ID" value="VEB44611.1"/>
    <property type="molecule type" value="Genomic_DNA"/>
</dbReference>
<evidence type="ECO:0000313" key="2">
    <source>
        <dbReference type="EMBL" id="VEB44611.1"/>
    </source>
</evidence>
<feature type="transmembrane region" description="Helical" evidence="1">
    <location>
        <begin position="20"/>
        <end position="41"/>
    </location>
</feature>
<dbReference type="AlphaFoldDB" id="A0A447TIF1"/>
<evidence type="ECO:0000256" key="1">
    <source>
        <dbReference type="SAM" id="Phobius"/>
    </source>
</evidence>
<organism evidence="2 3">
    <name type="scientific">Chromobacterium violaceum</name>
    <dbReference type="NCBI Taxonomy" id="536"/>
    <lineage>
        <taxon>Bacteria</taxon>
        <taxon>Pseudomonadati</taxon>
        <taxon>Pseudomonadota</taxon>
        <taxon>Betaproteobacteria</taxon>
        <taxon>Neisseriales</taxon>
        <taxon>Chromobacteriaceae</taxon>
        <taxon>Chromobacterium</taxon>
    </lineage>
</organism>
<reference evidence="2 3" key="1">
    <citation type="submission" date="2018-12" db="EMBL/GenBank/DDBJ databases">
        <authorList>
            <consortium name="Pathogen Informatics"/>
        </authorList>
    </citation>
    <scope>NUCLEOTIDE SEQUENCE [LARGE SCALE GENOMIC DNA]</scope>
    <source>
        <strain evidence="2 3">NCTC9695</strain>
    </source>
</reference>
<keyword evidence="1" id="KW-0472">Membrane</keyword>